<feature type="domain" description="Pyridoxamine 5'-phosphate oxidase N-terminal" evidence="1">
    <location>
        <begin position="171"/>
        <end position="268"/>
    </location>
</feature>
<evidence type="ECO:0000259" key="1">
    <source>
        <dbReference type="Pfam" id="PF01243"/>
    </source>
</evidence>
<dbReference type="InterPro" id="IPR012349">
    <property type="entry name" value="Split_barrel_FMN-bd"/>
</dbReference>
<reference evidence="2 3" key="1">
    <citation type="submission" date="2017-09" db="EMBL/GenBank/DDBJ databases">
        <title>Pseudomonas abyssi sp. nov. isolated from Abyssopelagic Water.</title>
        <authorList>
            <person name="Wei Y."/>
        </authorList>
    </citation>
    <scope>NUCLEOTIDE SEQUENCE [LARGE SCALE GENOMIC DNA]</scope>
    <source>
        <strain evidence="2 3">MT5</strain>
    </source>
</reference>
<comment type="caution">
    <text evidence="2">The sequence shown here is derived from an EMBL/GenBank/DDBJ whole genome shotgun (WGS) entry which is preliminary data.</text>
</comment>
<dbReference type="Gene3D" id="2.30.110.10">
    <property type="entry name" value="Electron Transport, Fmn-binding Protein, Chain A"/>
    <property type="match status" value="1"/>
</dbReference>
<dbReference type="AlphaFoldDB" id="A0A2A3MFF6"/>
<dbReference type="Pfam" id="PF01243">
    <property type="entry name" value="PNPOx_N"/>
    <property type="match status" value="1"/>
</dbReference>
<evidence type="ECO:0000313" key="2">
    <source>
        <dbReference type="EMBL" id="PBK03580.1"/>
    </source>
</evidence>
<gene>
    <name evidence="2" type="ORF">CNQ84_13430</name>
</gene>
<dbReference type="EMBL" id="NTMR01000017">
    <property type="protein sequence ID" value="PBK03580.1"/>
    <property type="molecule type" value="Genomic_DNA"/>
</dbReference>
<dbReference type="RefSeq" id="WP_096005367.1">
    <property type="nucleotide sequence ID" value="NZ_NTMR01000017.1"/>
</dbReference>
<dbReference type="SUPFAM" id="SSF50475">
    <property type="entry name" value="FMN-binding split barrel"/>
    <property type="match status" value="1"/>
</dbReference>
<organism evidence="2 3">
    <name type="scientific">Pseudomonas abyssi</name>
    <dbReference type="NCBI Taxonomy" id="170540"/>
    <lineage>
        <taxon>Bacteria</taxon>
        <taxon>Pseudomonadati</taxon>
        <taxon>Pseudomonadota</taxon>
        <taxon>Gammaproteobacteria</taxon>
        <taxon>Pseudomonadales</taxon>
        <taxon>Pseudomonadaceae</taxon>
        <taxon>Pseudomonas</taxon>
    </lineage>
</organism>
<proteinExistence type="predicted"/>
<dbReference type="Proteomes" id="UP000242313">
    <property type="component" value="Unassembled WGS sequence"/>
</dbReference>
<accession>A0A2A3MFF6</accession>
<name>A0A2A3MFF6_9PSED</name>
<sequence>MSKPEQSVWHAGERELQRRLGVAERMAEVGPRVLSPVLPEQHRAFYPLLRFVVAGTVSTQGDLWAGLLEGEPGFAWSPDPSVLRLDALFSEQDPCAVAVAQTRTLGLLGIDLQTRRRNRLSGRVDAIDHAGMSVQVTQAFGNCPQFIQQRQLTAAVGPSAGGSPAVHSATLTEQMRALIALADTCFVASCVPQEGREPAVDVSHRGGWPGFVKVQGNRLTMPEFSGNRFFNTLGNLLLNPRAGLLFVDFAGGDLLQVSGSVELEWDIPDAGGFEGVEHLWHLQVEQAVWRPGGSRLRWEFGTFSPALKRTGIWPKG</sequence>
<dbReference type="InterPro" id="IPR011576">
    <property type="entry name" value="Pyridox_Oxase_N"/>
</dbReference>
<protein>
    <submittedName>
        <fullName evidence="2">Flavin-nucleotide-binding protein</fullName>
    </submittedName>
</protein>
<dbReference type="PANTHER" id="PTHR42815">
    <property type="entry name" value="FAD-BINDING, PUTATIVE (AFU_ORTHOLOGUE AFUA_6G07600)-RELATED"/>
    <property type="match status" value="1"/>
</dbReference>
<evidence type="ECO:0000313" key="3">
    <source>
        <dbReference type="Proteomes" id="UP000242313"/>
    </source>
</evidence>
<dbReference type="PANTHER" id="PTHR42815:SF2">
    <property type="entry name" value="FAD-BINDING, PUTATIVE (AFU_ORTHOLOGUE AFUA_6G07600)-RELATED"/>
    <property type="match status" value="1"/>
</dbReference>
<keyword evidence="3" id="KW-1185">Reference proteome</keyword>